<evidence type="ECO:0000313" key="1">
    <source>
        <dbReference type="EMBL" id="AQQ66591.1"/>
    </source>
</evidence>
<dbReference type="STRING" id="260552.Mag101_02215"/>
<dbReference type="AlphaFoldDB" id="A0A1Q2M1L1"/>
<sequence length="231" mass="26219">MERNKMEMVENKSAAVIRELGKTWADFEGRLIRVPIVARALRGAIRLEDYRLLLHDHYQQVLDGSRWIACAVSSIGSEHLELRSRFLEHARTEHRDYEMLQRDFESVGGDVAVLRAGRQNIGSRALSAWMFQRAGAADPLDLLGAMFIIEGLGKHFAGIFARALQQHLDLGSHQVSFYRYHAEHDEDHVGELQEVLESGVLAIDGLAERILETARVTGRLYLLQLEELGNY</sequence>
<dbReference type="InterPro" id="IPR016084">
    <property type="entry name" value="Haem_Oase-like_multi-hlx"/>
</dbReference>
<dbReference type="EMBL" id="CP019650">
    <property type="protein sequence ID" value="AQQ66591.1"/>
    <property type="molecule type" value="Genomic_DNA"/>
</dbReference>
<dbReference type="KEGG" id="maga:Mag101_02215"/>
<gene>
    <name evidence="1" type="ORF">Mag101_02215</name>
</gene>
<reference evidence="1" key="1">
    <citation type="submission" date="2017-02" db="EMBL/GenBank/DDBJ databases">
        <title>Genome of Microbulbifer agarilyticus GP101.</title>
        <authorList>
            <person name="Jung J."/>
            <person name="Bae S.S."/>
            <person name="Baek K."/>
        </authorList>
    </citation>
    <scope>NUCLEOTIDE SEQUENCE [LARGE SCALE GENOMIC DNA]</scope>
    <source>
        <strain evidence="1">GP101</strain>
    </source>
</reference>
<dbReference type="OrthoDB" id="6270691at2"/>
<name>A0A1Q2M1L1_9GAMM</name>
<evidence type="ECO:0000313" key="2">
    <source>
        <dbReference type="Proteomes" id="UP000188219"/>
    </source>
</evidence>
<dbReference type="Pfam" id="PF14518">
    <property type="entry name" value="Haem_oxygenas_2"/>
    <property type="match status" value="1"/>
</dbReference>
<dbReference type="SUPFAM" id="SSF48613">
    <property type="entry name" value="Heme oxygenase-like"/>
    <property type="match status" value="1"/>
</dbReference>
<organism evidence="1 2">
    <name type="scientific">Microbulbifer agarilyticus</name>
    <dbReference type="NCBI Taxonomy" id="260552"/>
    <lineage>
        <taxon>Bacteria</taxon>
        <taxon>Pseudomonadati</taxon>
        <taxon>Pseudomonadota</taxon>
        <taxon>Gammaproteobacteria</taxon>
        <taxon>Cellvibrionales</taxon>
        <taxon>Microbulbiferaceae</taxon>
        <taxon>Microbulbifer</taxon>
    </lineage>
</organism>
<dbReference type="Gene3D" id="1.20.910.10">
    <property type="entry name" value="Heme oxygenase-like"/>
    <property type="match status" value="1"/>
</dbReference>
<accession>A0A1Q2M1L1</accession>
<protein>
    <submittedName>
        <fullName evidence="1">3-oxoacyl-ACP synthase</fullName>
    </submittedName>
</protein>
<keyword evidence="2" id="KW-1185">Reference proteome</keyword>
<dbReference type="Proteomes" id="UP000188219">
    <property type="component" value="Chromosome"/>
</dbReference>
<proteinExistence type="predicted"/>